<gene>
    <name evidence="1" type="ORF">CYMTET_4009</name>
</gene>
<reference evidence="1 2" key="1">
    <citation type="journal article" date="2015" name="Genome Biol. Evol.">
        <title>Comparative Genomics of a Bacterivorous Green Alga Reveals Evolutionary Causalities and Consequences of Phago-Mixotrophic Mode of Nutrition.</title>
        <authorList>
            <person name="Burns J.A."/>
            <person name="Paasch A."/>
            <person name="Narechania A."/>
            <person name="Kim E."/>
        </authorList>
    </citation>
    <scope>NUCLEOTIDE SEQUENCE [LARGE SCALE GENOMIC DNA]</scope>
    <source>
        <strain evidence="1 2">PLY_AMNH</strain>
    </source>
</reference>
<dbReference type="GO" id="GO:0015035">
    <property type="term" value="F:protein-disulfide reductase activity"/>
    <property type="evidence" value="ECO:0007669"/>
    <property type="project" value="InterPro"/>
</dbReference>
<dbReference type="PANTHER" id="PTHR33639">
    <property type="entry name" value="THIOL-DISULFIDE OXIDOREDUCTASE DCC"/>
    <property type="match status" value="1"/>
</dbReference>
<evidence type="ECO:0000313" key="2">
    <source>
        <dbReference type="Proteomes" id="UP001190700"/>
    </source>
</evidence>
<dbReference type="InterPro" id="IPR052927">
    <property type="entry name" value="DCC_oxidoreductase"/>
</dbReference>
<dbReference type="Proteomes" id="UP001190700">
    <property type="component" value="Unassembled WGS sequence"/>
</dbReference>
<comment type="caution">
    <text evidence="1">The sequence shown here is derived from an EMBL/GenBank/DDBJ whole genome shotgun (WGS) entry which is preliminary data.</text>
</comment>
<protein>
    <recommendedName>
        <fullName evidence="3">YuxK</fullName>
    </recommendedName>
</protein>
<name>A0AAE0H297_9CHLO</name>
<accession>A0AAE0H297</accession>
<evidence type="ECO:0008006" key="3">
    <source>
        <dbReference type="Google" id="ProtNLM"/>
    </source>
</evidence>
<dbReference type="EMBL" id="LGRX02000447">
    <property type="protein sequence ID" value="KAK3288524.1"/>
    <property type="molecule type" value="Genomic_DNA"/>
</dbReference>
<dbReference type="Pfam" id="PF04134">
    <property type="entry name" value="DCC1-like"/>
    <property type="match status" value="1"/>
</dbReference>
<proteinExistence type="predicted"/>
<sequence>MVTRVILVDGDCALCNGFVRFISGRDSEGRIYFETQQSEHGQNLMKTHNQPLDLSTMIMFECKEACIRDFIYAKVAAYRYIIFGKTKACKLPDKVLRKRISRPLPRMIVDAVSGVTERGSASQEESVTKTS</sequence>
<evidence type="ECO:0000313" key="1">
    <source>
        <dbReference type="EMBL" id="KAK3288524.1"/>
    </source>
</evidence>
<dbReference type="InterPro" id="IPR007263">
    <property type="entry name" value="DCC1-like"/>
</dbReference>
<keyword evidence="2" id="KW-1185">Reference proteome</keyword>
<dbReference type="AlphaFoldDB" id="A0AAE0H297"/>
<organism evidence="1 2">
    <name type="scientific">Cymbomonas tetramitiformis</name>
    <dbReference type="NCBI Taxonomy" id="36881"/>
    <lineage>
        <taxon>Eukaryota</taxon>
        <taxon>Viridiplantae</taxon>
        <taxon>Chlorophyta</taxon>
        <taxon>Pyramimonadophyceae</taxon>
        <taxon>Pyramimonadales</taxon>
        <taxon>Pyramimonadaceae</taxon>
        <taxon>Cymbomonas</taxon>
    </lineage>
</organism>
<dbReference type="PANTHER" id="PTHR33639:SF2">
    <property type="entry name" value="DUF393 DOMAIN-CONTAINING PROTEIN"/>
    <property type="match status" value="1"/>
</dbReference>